<dbReference type="Gene3D" id="3.30.230.20">
    <property type="entry name" value="lpxc deacetylase, domain 1"/>
    <property type="match status" value="1"/>
</dbReference>
<keyword evidence="10 12" id="KW-0443">Lipid metabolism</keyword>
<gene>
    <name evidence="12" type="primary">lpxC</name>
    <name evidence="13" type="ORF">AKJ08_1733</name>
</gene>
<reference evidence="13 14" key="1">
    <citation type="submission" date="2015-08" db="EMBL/GenBank/DDBJ databases">
        <authorList>
            <person name="Babu N.S."/>
            <person name="Beckwith C.J."/>
            <person name="Beseler K.G."/>
            <person name="Brison A."/>
            <person name="Carone J.V."/>
            <person name="Caskin T.P."/>
            <person name="Diamond M."/>
            <person name="Durham M.E."/>
            <person name="Foxe J.M."/>
            <person name="Go M."/>
            <person name="Henderson B.A."/>
            <person name="Jones I.B."/>
            <person name="McGettigan J.A."/>
            <person name="Micheletti S.J."/>
            <person name="Nasrallah M.E."/>
            <person name="Ortiz D."/>
            <person name="Piller C.R."/>
            <person name="Privatt S.R."/>
            <person name="Schneider S.L."/>
            <person name="Sharp S."/>
            <person name="Smith T.C."/>
            <person name="Stanton J.D."/>
            <person name="Ullery H.E."/>
            <person name="Wilson R.J."/>
            <person name="Serrano M.G."/>
            <person name="Buck G."/>
            <person name="Lee V."/>
            <person name="Wang Y."/>
            <person name="Carvalho R."/>
            <person name="Voegtly L."/>
            <person name="Shi R."/>
            <person name="Duckworth R."/>
            <person name="Johnson A."/>
            <person name="Loviza R."/>
            <person name="Walstead R."/>
            <person name="Shah Z."/>
            <person name="Kiflezghi M."/>
            <person name="Wade K."/>
            <person name="Ball S.L."/>
            <person name="Bradley K.W."/>
            <person name="Asai D.J."/>
            <person name="Bowman C.A."/>
            <person name="Russell D.A."/>
            <person name="Pope W.H."/>
            <person name="Jacobs-Sera D."/>
            <person name="Hendrix R.W."/>
            <person name="Hatfull G.F."/>
        </authorList>
    </citation>
    <scope>NUCLEOTIDE SEQUENCE [LARGE SCALE GENOMIC DNA]</scope>
    <source>
        <strain evidence="13 14">DSM 27710</strain>
    </source>
</reference>
<evidence type="ECO:0000256" key="6">
    <source>
        <dbReference type="ARBA" id="ARBA00022556"/>
    </source>
</evidence>
<feature type="active site" description="Proton donor" evidence="12">
    <location>
        <position position="264"/>
    </location>
</feature>
<evidence type="ECO:0000256" key="1">
    <source>
        <dbReference type="ARBA" id="ARBA00001947"/>
    </source>
</evidence>
<dbReference type="PANTHER" id="PTHR33694">
    <property type="entry name" value="UDP-3-O-ACYL-N-ACETYLGLUCOSAMINE DEACETYLASE 1, MITOCHONDRIAL-RELATED"/>
    <property type="match status" value="1"/>
</dbReference>
<dbReference type="InterPro" id="IPR015870">
    <property type="entry name" value="UDP-acyl_N-AcGlcN_deAcase_N"/>
</dbReference>
<dbReference type="Pfam" id="PF03331">
    <property type="entry name" value="LpxC"/>
    <property type="match status" value="1"/>
</dbReference>
<keyword evidence="8 12" id="KW-0378">Hydrolase</keyword>
<evidence type="ECO:0000256" key="5">
    <source>
        <dbReference type="ARBA" id="ARBA00022516"/>
    </source>
</evidence>
<dbReference type="HAMAP" id="MF_00388">
    <property type="entry name" value="LpxC"/>
    <property type="match status" value="1"/>
</dbReference>
<dbReference type="STRING" id="1391653.AKJ08_1733"/>
<keyword evidence="6 12" id="KW-0441">Lipid A biosynthesis</keyword>
<dbReference type="NCBIfam" id="TIGR00325">
    <property type="entry name" value="lpxC"/>
    <property type="match status" value="1"/>
</dbReference>
<feature type="binding site" evidence="12">
    <location>
        <position position="241"/>
    </location>
    <ligand>
        <name>Zn(2+)</name>
        <dbReference type="ChEBI" id="CHEBI:29105"/>
    </ligand>
</feature>
<feature type="binding site" evidence="12">
    <location>
        <position position="237"/>
    </location>
    <ligand>
        <name>Zn(2+)</name>
        <dbReference type="ChEBI" id="CHEBI:29105"/>
    </ligand>
</feature>
<name>A0A0K1PD69_9BACT</name>
<dbReference type="GO" id="GO:0046872">
    <property type="term" value="F:metal ion binding"/>
    <property type="evidence" value="ECO:0007669"/>
    <property type="project" value="UniProtKB-KW"/>
</dbReference>
<comment type="catalytic activity">
    <reaction evidence="11 12">
        <text>a UDP-3-O-[(3R)-3-hydroxyacyl]-N-acetyl-alpha-D-glucosamine + H2O = a UDP-3-O-[(3R)-3-hydroxyacyl]-alpha-D-glucosamine + acetate</text>
        <dbReference type="Rhea" id="RHEA:67816"/>
        <dbReference type="ChEBI" id="CHEBI:15377"/>
        <dbReference type="ChEBI" id="CHEBI:30089"/>
        <dbReference type="ChEBI" id="CHEBI:137740"/>
        <dbReference type="ChEBI" id="CHEBI:173225"/>
        <dbReference type="EC" id="3.5.1.108"/>
    </reaction>
</comment>
<dbReference type="UniPathway" id="UPA00359">
    <property type="reaction ID" value="UER00478"/>
</dbReference>
<organism evidence="13 14">
    <name type="scientific">Vulgatibacter incomptus</name>
    <dbReference type="NCBI Taxonomy" id="1391653"/>
    <lineage>
        <taxon>Bacteria</taxon>
        <taxon>Pseudomonadati</taxon>
        <taxon>Myxococcota</taxon>
        <taxon>Myxococcia</taxon>
        <taxon>Myxococcales</taxon>
        <taxon>Cystobacterineae</taxon>
        <taxon>Vulgatibacteraceae</taxon>
        <taxon>Vulgatibacter</taxon>
    </lineage>
</organism>
<evidence type="ECO:0000313" key="13">
    <source>
        <dbReference type="EMBL" id="AKU91346.1"/>
    </source>
</evidence>
<dbReference type="KEGG" id="vin:AKJ08_1733"/>
<feature type="binding site" evidence="12">
    <location>
        <position position="80"/>
    </location>
    <ligand>
        <name>Zn(2+)</name>
        <dbReference type="ChEBI" id="CHEBI:29105"/>
    </ligand>
</feature>
<dbReference type="RefSeq" id="WP_050725671.1">
    <property type="nucleotide sequence ID" value="NZ_CP012332.1"/>
</dbReference>
<dbReference type="PATRIC" id="fig|1391653.3.peg.1819"/>
<keyword evidence="14" id="KW-1185">Reference proteome</keyword>
<evidence type="ECO:0000256" key="9">
    <source>
        <dbReference type="ARBA" id="ARBA00022833"/>
    </source>
</evidence>
<dbReference type="InterPro" id="IPR004463">
    <property type="entry name" value="UDP-acyl_GlcNac_deAcase"/>
</dbReference>
<keyword evidence="5 12" id="KW-0444">Lipid biosynthesis</keyword>
<dbReference type="AlphaFoldDB" id="A0A0K1PD69"/>
<evidence type="ECO:0000256" key="11">
    <source>
        <dbReference type="ARBA" id="ARBA00024535"/>
    </source>
</evidence>
<dbReference type="GO" id="GO:0016020">
    <property type="term" value="C:membrane"/>
    <property type="evidence" value="ECO:0007669"/>
    <property type="project" value="GOC"/>
</dbReference>
<evidence type="ECO:0000256" key="2">
    <source>
        <dbReference type="ARBA" id="ARBA00002923"/>
    </source>
</evidence>
<dbReference type="GO" id="GO:0009245">
    <property type="term" value="P:lipid A biosynthetic process"/>
    <property type="evidence" value="ECO:0007669"/>
    <property type="project" value="UniProtKB-UniRule"/>
</dbReference>
<evidence type="ECO:0000256" key="10">
    <source>
        <dbReference type="ARBA" id="ARBA00023098"/>
    </source>
</evidence>
<dbReference type="Gene3D" id="3.30.1700.10">
    <property type="entry name" value="lpxc deacetylase, domain 2"/>
    <property type="match status" value="1"/>
</dbReference>
<dbReference type="GO" id="GO:0103117">
    <property type="term" value="F:UDP-3-O-acyl-N-acetylglucosamine deacetylase activity"/>
    <property type="evidence" value="ECO:0007669"/>
    <property type="project" value="UniProtKB-UniRule"/>
</dbReference>
<comment type="cofactor">
    <cofactor evidence="1 12">
        <name>Zn(2+)</name>
        <dbReference type="ChEBI" id="CHEBI:29105"/>
    </cofactor>
</comment>
<dbReference type="SUPFAM" id="SSF54211">
    <property type="entry name" value="Ribosomal protein S5 domain 2-like"/>
    <property type="match status" value="2"/>
</dbReference>
<proteinExistence type="inferred from homology"/>
<evidence type="ECO:0000256" key="12">
    <source>
        <dbReference type="HAMAP-Rule" id="MF_00388"/>
    </source>
</evidence>
<dbReference type="InterPro" id="IPR020568">
    <property type="entry name" value="Ribosomal_Su5_D2-typ_SF"/>
</dbReference>
<protein>
    <recommendedName>
        <fullName evidence="4 12">UDP-3-O-acyl-N-acetylglucosamine deacetylase</fullName>
        <shortName evidence="12">UDP-3-O-acyl-GlcNAc deacetylase</shortName>
        <ecNumber evidence="4 12">3.5.1.108</ecNumber>
    </recommendedName>
    <alternativeName>
        <fullName evidence="12">UDP-3-O-[R-3-hydroxymyristoyl]-N-acetylglucosamine deacetylase</fullName>
    </alternativeName>
</protein>
<evidence type="ECO:0000256" key="7">
    <source>
        <dbReference type="ARBA" id="ARBA00022723"/>
    </source>
</evidence>
<evidence type="ECO:0000256" key="3">
    <source>
        <dbReference type="ARBA" id="ARBA00005002"/>
    </source>
</evidence>
<comment type="function">
    <text evidence="2 12">Catalyzes the hydrolysis of UDP-3-O-myristoyl-N-acetylglucosamine to form UDP-3-O-myristoylglucosamine and acetate, the committed step in lipid A biosynthesis.</text>
</comment>
<dbReference type="PANTHER" id="PTHR33694:SF1">
    <property type="entry name" value="UDP-3-O-ACYL-N-ACETYLGLUCOSAMINE DEACETYLASE 1, MITOCHONDRIAL-RELATED"/>
    <property type="match status" value="1"/>
</dbReference>
<sequence>MNHLNQRTVKSKVSCTGIGLHSGTPITLSLCPAHTGTGIVFVRTDLPQHVEIPARAEYVVDTQMATTIGKDGVRVATIEHLMAALAGLGIDNCRVEVDGPEVPIMDGSAAPFVYLIRSAGIELQRAMKRFLVIRKPVTVKEGDKQATFLPASQFSVSFTIDFDHPLISNQSFRMDFSDRFFDREICRARTFGFYREVEMLKKMGLAKGGSIENAIVVDDFSILNPDGLRFPDEFVRHKILDSIGDVSLLGMPVIGHLVAHKSGHMLNHKLVTQVLGDPSTHDVLEVGEQKELERLDIRLPAWGGLEQVA</sequence>
<dbReference type="InterPro" id="IPR011334">
    <property type="entry name" value="UDP-acyl_GlcNac_deAcase_C"/>
</dbReference>
<evidence type="ECO:0000256" key="4">
    <source>
        <dbReference type="ARBA" id="ARBA00012745"/>
    </source>
</evidence>
<accession>A0A0K1PD69</accession>
<keyword evidence="9 12" id="KW-0862">Zinc</keyword>
<evidence type="ECO:0000256" key="8">
    <source>
        <dbReference type="ARBA" id="ARBA00022801"/>
    </source>
</evidence>
<comment type="similarity">
    <text evidence="12">Belongs to the LpxC family.</text>
</comment>
<dbReference type="EMBL" id="CP012332">
    <property type="protein sequence ID" value="AKU91346.1"/>
    <property type="molecule type" value="Genomic_DNA"/>
</dbReference>
<keyword evidence="7 12" id="KW-0479">Metal-binding</keyword>
<comment type="pathway">
    <text evidence="3 12">Glycolipid biosynthesis; lipid IV(A) biosynthesis; lipid IV(A) from (3R)-3-hydroxytetradecanoyl-[acyl-carrier-protein] and UDP-N-acetyl-alpha-D-glucosamine: step 2/6.</text>
</comment>
<evidence type="ECO:0000313" key="14">
    <source>
        <dbReference type="Proteomes" id="UP000055590"/>
    </source>
</evidence>
<dbReference type="Proteomes" id="UP000055590">
    <property type="component" value="Chromosome"/>
</dbReference>
<dbReference type="EC" id="3.5.1.108" evidence="4 12"/>